<gene>
    <name evidence="4" type="primary">gb14123</name>
    <name evidence="4" type="ORF">PR202_gb14123</name>
</gene>
<evidence type="ECO:0000313" key="4">
    <source>
        <dbReference type="EMBL" id="GJN26210.1"/>
    </source>
</evidence>
<name>A0AAV5EU81_ELECO</name>
<reference evidence="4" key="2">
    <citation type="submission" date="2021-12" db="EMBL/GenBank/DDBJ databases">
        <title>Resequencing data analysis of finger millet.</title>
        <authorList>
            <person name="Hatakeyama M."/>
            <person name="Aluri S."/>
            <person name="Balachadran M.T."/>
            <person name="Sivarajan S.R."/>
            <person name="Poveda L."/>
            <person name="Shimizu-Inatsugi R."/>
            <person name="Schlapbach R."/>
            <person name="Sreeman S.M."/>
            <person name="Shimizu K.K."/>
        </authorList>
    </citation>
    <scope>NUCLEOTIDE SEQUENCE</scope>
</reference>
<evidence type="ECO:0000259" key="3">
    <source>
        <dbReference type="Pfam" id="PF13947"/>
    </source>
</evidence>
<keyword evidence="5" id="KW-1185">Reference proteome</keyword>
<comment type="caution">
    <text evidence="4">The sequence shown here is derived from an EMBL/GenBank/DDBJ whole genome shotgun (WGS) entry which is preliminary data.</text>
</comment>
<dbReference type="GO" id="GO:0016020">
    <property type="term" value="C:membrane"/>
    <property type="evidence" value="ECO:0007669"/>
    <property type="project" value="UniProtKB-SubCell"/>
</dbReference>
<evidence type="ECO:0000256" key="2">
    <source>
        <dbReference type="ARBA" id="ARBA00022729"/>
    </source>
</evidence>
<organism evidence="4 5">
    <name type="scientific">Eleusine coracana subsp. coracana</name>
    <dbReference type="NCBI Taxonomy" id="191504"/>
    <lineage>
        <taxon>Eukaryota</taxon>
        <taxon>Viridiplantae</taxon>
        <taxon>Streptophyta</taxon>
        <taxon>Embryophyta</taxon>
        <taxon>Tracheophyta</taxon>
        <taxon>Spermatophyta</taxon>
        <taxon>Magnoliopsida</taxon>
        <taxon>Liliopsida</taxon>
        <taxon>Poales</taxon>
        <taxon>Poaceae</taxon>
        <taxon>PACMAD clade</taxon>
        <taxon>Chloridoideae</taxon>
        <taxon>Cynodonteae</taxon>
        <taxon>Eleusininae</taxon>
        <taxon>Eleusine</taxon>
    </lineage>
</organism>
<dbReference type="EMBL" id="BQKI01000079">
    <property type="protein sequence ID" value="GJN26210.1"/>
    <property type="molecule type" value="Genomic_DNA"/>
</dbReference>
<dbReference type="InterPro" id="IPR025287">
    <property type="entry name" value="WAK_GUB"/>
</dbReference>
<reference evidence="4" key="1">
    <citation type="journal article" date="2018" name="DNA Res.">
        <title>Multiple hybrid de novo genome assembly of finger millet, an orphan allotetraploid crop.</title>
        <authorList>
            <person name="Hatakeyama M."/>
            <person name="Aluri S."/>
            <person name="Balachadran M.T."/>
            <person name="Sivarajan S.R."/>
            <person name="Patrignani A."/>
            <person name="Gruter S."/>
            <person name="Poveda L."/>
            <person name="Shimizu-Inatsugi R."/>
            <person name="Baeten J."/>
            <person name="Francoijs K.J."/>
            <person name="Nataraja K.N."/>
            <person name="Reddy Y.A.N."/>
            <person name="Phadnis S."/>
            <person name="Ravikumar R.L."/>
            <person name="Schlapbach R."/>
            <person name="Sreeman S.M."/>
            <person name="Shimizu K.K."/>
        </authorList>
    </citation>
    <scope>NUCLEOTIDE SEQUENCE</scope>
</reference>
<evidence type="ECO:0000313" key="5">
    <source>
        <dbReference type="Proteomes" id="UP001054889"/>
    </source>
</evidence>
<sequence length="237" mass="25469">MSAEPLCLNYERGSISCTVRLVQFLHLNSIRWGSLGNGHLAAGHARARRVVAGLWARRGAVQAHRGADADEVTRSEGAVVDNKAGKEVASDGQVAFIIKLLVTMVAAGPVALPGCPEACGNITVPYPFGIGQGCFFRAGFNLTCDDMHHPPRLLIGHNIQVFDISLPDGTARIHSRALNASSLQYNGWWSAGLPFVVSTTNNLFVAMATRRRFIVCGEVEAMDIEASLMASHHLHST</sequence>
<proteinExistence type="predicted"/>
<accession>A0AAV5EU81</accession>
<dbReference type="GO" id="GO:0030247">
    <property type="term" value="F:polysaccharide binding"/>
    <property type="evidence" value="ECO:0007669"/>
    <property type="project" value="InterPro"/>
</dbReference>
<comment type="subcellular location">
    <subcellularLocation>
        <location evidence="1">Membrane</location>
        <topology evidence="1">Single-pass membrane protein</topology>
    </subcellularLocation>
</comment>
<evidence type="ECO:0000256" key="1">
    <source>
        <dbReference type="ARBA" id="ARBA00004167"/>
    </source>
</evidence>
<feature type="domain" description="Wall-associated receptor kinase galacturonan-binding" evidence="3">
    <location>
        <begin position="115"/>
        <end position="173"/>
    </location>
</feature>
<protein>
    <recommendedName>
        <fullName evidence="3">Wall-associated receptor kinase galacturonan-binding domain-containing protein</fullName>
    </recommendedName>
</protein>
<keyword evidence="2" id="KW-0732">Signal</keyword>
<dbReference type="Proteomes" id="UP001054889">
    <property type="component" value="Unassembled WGS sequence"/>
</dbReference>
<dbReference type="AlphaFoldDB" id="A0AAV5EU81"/>
<dbReference type="PANTHER" id="PTHR33491">
    <property type="entry name" value="OSJNBA0016N04.9 PROTEIN"/>
    <property type="match status" value="1"/>
</dbReference>
<dbReference type="Pfam" id="PF13947">
    <property type="entry name" value="GUB_WAK_bind"/>
    <property type="match status" value="1"/>
</dbReference>